<comment type="caution">
    <text evidence="2">The sequence shown here is derived from an EMBL/GenBank/DDBJ whole genome shotgun (WGS) entry which is preliminary data.</text>
</comment>
<feature type="region of interest" description="Disordered" evidence="1">
    <location>
        <begin position="22"/>
        <end position="76"/>
    </location>
</feature>
<dbReference type="OrthoDB" id="5407799at2759"/>
<organism evidence="2 3">
    <name type="scientific">Massariosphaeria phaeospora</name>
    <dbReference type="NCBI Taxonomy" id="100035"/>
    <lineage>
        <taxon>Eukaryota</taxon>
        <taxon>Fungi</taxon>
        <taxon>Dikarya</taxon>
        <taxon>Ascomycota</taxon>
        <taxon>Pezizomycotina</taxon>
        <taxon>Dothideomycetes</taxon>
        <taxon>Pleosporomycetidae</taxon>
        <taxon>Pleosporales</taxon>
        <taxon>Pleosporales incertae sedis</taxon>
        <taxon>Massariosphaeria</taxon>
    </lineage>
</organism>
<feature type="compositionally biased region" description="Low complexity" evidence="1">
    <location>
        <begin position="47"/>
        <end position="72"/>
    </location>
</feature>
<dbReference type="AlphaFoldDB" id="A0A7C8I6F1"/>
<dbReference type="CDD" id="cd19817">
    <property type="entry name" value="Bbox1_ANCHR-like"/>
    <property type="match status" value="1"/>
</dbReference>
<accession>A0A7C8I6F1</accession>
<feature type="compositionally biased region" description="Acidic residues" evidence="1">
    <location>
        <begin position="195"/>
        <end position="210"/>
    </location>
</feature>
<feature type="region of interest" description="Disordered" evidence="1">
    <location>
        <begin position="298"/>
        <end position="327"/>
    </location>
</feature>
<feature type="region of interest" description="Disordered" evidence="1">
    <location>
        <begin position="383"/>
        <end position="403"/>
    </location>
</feature>
<keyword evidence="3" id="KW-1185">Reference proteome</keyword>
<evidence type="ECO:0000313" key="3">
    <source>
        <dbReference type="Proteomes" id="UP000481861"/>
    </source>
</evidence>
<proteinExistence type="predicted"/>
<dbReference type="Proteomes" id="UP000481861">
    <property type="component" value="Unassembled WGS sequence"/>
</dbReference>
<reference evidence="2 3" key="1">
    <citation type="submission" date="2020-01" db="EMBL/GenBank/DDBJ databases">
        <authorList>
            <consortium name="DOE Joint Genome Institute"/>
            <person name="Haridas S."/>
            <person name="Albert R."/>
            <person name="Binder M."/>
            <person name="Bloem J."/>
            <person name="Labutti K."/>
            <person name="Salamov A."/>
            <person name="Andreopoulos B."/>
            <person name="Baker S.E."/>
            <person name="Barry K."/>
            <person name="Bills G."/>
            <person name="Bluhm B.H."/>
            <person name="Cannon C."/>
            <person name="Castanera R."/>
            <person name="Culley D.E."/>
            <person name="Daum C."/>
            <person name="Ezra D."/>
            <person name="Gonzalez J.B."/>
            <person name="Henrissat B."/>
            <person name="Kuo A."/>
            <person name="Liang C."/>
            <person name="Lipzen A."/>
            <person name="Lutzoni F."/>
            <person name="Magnuson J."/>
            <person name="Mondo S."/>
            <person name="Nolan M."/>
            <person name="Ohm R."/>
            <person name="Pangilinan J."/>
            <person name="Park H.-J.H."/>
            <person name="Ramirez L."/>
            <person name="Alfaro M."/>
            <person name="Sun H."/>
            <person name="Tritt A."/>
            <person name="Yoshinaga Y."/>
            <person name="Zwiers L.-H.L."/>
            <person name="Turgeon B.G."/>
            <person name="Goodwin S.B."/>
            <person name="Spatafora J.W."/>
            <person name="Crous P.W."/>
            <person name="Grigoriev I.V."/>
        </authorList>
    </citation>
    <scope>NUCLEOTIDE SEQUENCE [LARGE SCALE GENOMIC DNA]</scope>
    <source>
        <strain evidence="2 3">CBS 611.86</strain>
    </source>
</reference>
<dbReference type="SUPFAM" id="SSF57845">
    <property type="entry name" value="B-box zinc-binding domain"/>
    <property type="match status" value="1"/>
</dbReference>
<feature type="compositionally biased region" description="Polar residues" evidence="1">
    <location>
        <begin position="316"/>
        <end position="327"/>
    </location>
</feature>
<feature type="compositionally biased region" description="Low complexity" evidence="1">
    <location>
        <begin position="29"/>
        <end position="39"/>
    </location>
</feature>
<evidence type="ECO:0000313" key="2">
    <source>
        <dbReference type="EMBL" id="KAF2869332.1"/>
    </source>
</evidence>
<dbReference type="PANTHER" id="PTHR46603:SF1">
    <property type="entry name" value="ABSCISSION_NOCUT CHECKPOINT REGULATOR"/>
    <property type="match status" value="1"/>
</dbReference>
<evidence type="ECO:0000256" key="1">
    <source>
        <dbReference type="SAM" id="MobiDB-lite"/>
    </source>
</evidence>
<name>A0A7C8I6F1_9PLEO</name>
<dbReference type="EMBL" id="JAADJZ010000016">
    <property type="protein sequence ID" value="KAF2869332.1"/>
    <property type="molecule type" value="Genomic_DNA"/>
</dbReference>
<dbReference type="Pfam" id="PF22586">
    <property type="entry name" value="ANCHR-like_BBOX"/>
    <property type="match status" value="1"/>
</dbReference>
<protein>
    <submittedName>
        <fullName evidence="2">Uncharacterized protein</fullName>
    </submittedName>
</protein>
<dbReference type="InterPro" id="IPR044553">
    <property type="entry name" value="Bbox1_ANCHR"/>
</dbReference>
<feature type="compositionally biased region" description="Basic and acidic residues" evidence="1">
    <location>
        <begin position="147"/>
        <end position="172"/>
    </location>
</feature>
<feature type="region of interest" description="Disordered" evidence="1">
    <location>
        <begin position="135"/>
        <end position="255"/>
    </location>
</feature>
<sequence>MPDASPNDNDTTLLARLNALKKSSVSLDTTPRASTTTPFTPSPNPPTDLAARLARLGSASPSPSPANNNSAPVIAPGASSYLEGVAQGISGGRGGLEFNAEDEKSLEELMGEFGERKDWDVGRRERQDVGQLLREMRRVLPGLQKSMQEDRKRGDGEESGGKRESARGREGLTDWENVEVDVGEGVVQRERQDVVEEEEEDGEEYDGEEQAVEKKRTEDDETDDVIARVMAELAISRKYDPPSPPPPPDDGEDADLETALTLPSAPTTLPSPIPPTATDALTARLASLSNPVTTSALTLPSAPSFAPASKKPVPTTPHSDSYPSSGFPSYTDAEIDTWCIICTDDATLQCVGCDGDLYCRKCWMEGHRGEAAGWEERRHRAVEVQTGGGGGGKKEGRRKVAAW</sequence>
<gene>
    <name evidence="2" type="ORF">BDV95DRAFT_547590</name>
</gene>
<dbReference type="PANTHER" id="PTHR46603">
    <property type="entry name" value="ABSCISSION/NOCUT CHECKPOINT REGULATOR"/>
    <property type="match status" value="1"/>
</dbReference>